<dbReference type="Pfam" id="PF14072">
    <property type="entry name" value="DndB"/>
    <property type="match status" value="1"/>
</dbReference>
<sequence>MDFVYKFPVVKGIQASRDYYIAMVPLKMLSRLFPSDDEYVLPEYRAQRKLNETRIPIISKYILGNRNSYVFSALAASIDGNFQFRPADGIPDVGVLEVALDAKFLINDGQHRKSAILEALQEDPSLSDETIPIVFFADKGLERSQQIFTDLNKNAVKTSNSISELYDSRDQMAVITRDVVRKIDFLNTYTDKEKDILGKFSSSLFTLNTFYTANKLIVGRSIDAGIGDFLYVFWNNVSLHMLQWQELEHKEITKVDLRENYIATQSIVIQALGRIGNYLFRHTDISLERCLVNLEKVNWNRNSRQWYLRAINQNGRIITNKKAALLISNVIKEEIGLPLTADEFAAENQLSKSLTE</sequence>
<dbReference type="NCBIfam" id="TIGR03187">
    <property type="entry name" value="DGQHR"/>
    <property type="match status" value="1"/>
</dbReference>
<reference evidence="1 2" key="1">
    <citation type="submission" date="2017-04" db="EMBL/GenBank/DDBJ databases">
        <authorList>
            <person name="Afonso C.L."/>
            <person name="Miller P.J."/>
            <person name="Scott M.A."/>
            <person name="Spackman E."/>
            <person name="Goraichik I."/>
            <person name="Dimitrov K.M."/>
            <person name="Suarez D.L."/>
            <person name="Swayne D.E."/>
        </authorList>
    </citation>
    <scope>NUCLEOTIDE SEQUENCE [LARGE SCALE GENOMIC DNA]</scope>
    <source>
        <strain evidence="1 2">DSM 12816</strain>
    </source>
</reference>
<dbReference type="RefSeq" id="WP_084234534.1">
    <property type="nucleotide sequence ID" value="NZ_FWXW01000004.1"/>
</dbReference>
<dbReference type="STRING" id="1122930.SAMN02745168_1854"/>
<dbReference type="NCBIfam" id="TIGR03233">
    <property type="entry name" value="DNA_S_dndB"/>
    <property type="match status" value="1"/>
</dbReference>
<evidence type="ECO:0000313" key="1">
    <source>
        <dbReference type="EMBL" id="SMC62113.1"/>
    </source>
</evidence>
<dbReference type="OrthoDB" id="3524978at2"/>
<dbReference type="InterPro" id="IPR017601">
    <property type="entry name" value="DGQHR-contain_dom"/>
</dbReference>
<dbReference type="CDD" id="cd16412">
    <property type="entry name" value="dndB"/>
    <property type="match status" value="1"/>
</dbReference>
<dbReference type="EMBL" id="FWXW01000004">
    <property type="protein sequence ID" value="SMC62113.1"/>
    <property type="molecule type" value="Genomic_DNA"/>
</dbReference>
<name>A0A1W2AN73_9FIRM</name>
<gene>
    <name evidence="1" type="ORF">SAMN02745168_1854</name>
</gene>
<proteinExistence type="predicted"/>
<keyword evidence="2" id="KW-1185">Reference proteome</keyword>
<evidence type="ECO:0000313" key="2">
    <source>
        <dbReference type="Proteomes" id="UP000192790"/>
    </source>
</evidence>
<protein>
    <submittedName>
        <fullName evidence="1">DNA sulfur modification protein DndB</fullName>
    </submittedName>
</protein>
<dbReference type="InterPro" id="IPR017642">
    <property type="entry name" value="DNA_S_mod_DndB"/>
</dbReference>
<dbReference type="AlphaFoldDB" id="A0A1W2AN73"/>
<organism evidence="1 2">
    <name type="scientific">Papillibacter cinnamivorans DSM 12816</name>
    <dbReference type="NCBI Taxonomy" id="1122930"/>
    <lineage>
        <taxon>Bacteria</taxon>
        <taxon>Bacillati</taxon>
        <taxon>Bacillota</taxon>
        <taxon>Clostridia</taxon>
        <taxon>Eubacteriales</taxon>
        <taxon>Oscillospiraceae</taxon>
        <taxon>Papillibacter</taxon>
    </lineage>
</organism>
<accession>A0A1W2AN73</accession>
<dbReference type="Proteomes" id="UP000192790">
    <property type="component" value="Unassembled WGS sequence"/>
</dbReference>